<name>A0ABR1C988_NECAM</name>
<keyword evidence="2" id="KW-1185">Reference proteome</keyword>
<gene>
    <name evidence="1" type="primary">Necator_chrII.g5456</name>
    <name evidence="1" type="ORF">RB195_017663</name>
</gene>
<protein>
    <submittedName>
        <fullName evidence="1">Uncharacterized protein</fullName>
    </submittedName>
</protein>
<accession>A0ABR1C988</accession>
<organism evidence="1 2">
    <name type="scientific">Necator americanus</name>
    <name type="common">Human hookworm</name>
    <dbReference type="NCBI Taxonomy" id="51031"/>
    <lineage>
        <taxon>Eukaryota</taxon>
        <taxon>Metazoa</taxon>
        <taxon>Ecdysozoa</taxon>
        <taxon>Nematoda</taxon>
        <taxon>Chromadorea</taxon>
        <taxon>Rhabditida</taxon>
        <taxon>Rhabditina</taxon>
        <taxon>Rhabditomorpha</taxon>
        <taxon>Strongyloidea</taxon>
        <taxon>Ancylostomatidae</taxon>
        <taxon>Bunostominae</taxon>
        <taxon>Necator</taxon>
    </lineage>
</organism>
<evidence type="ECO:0000313" key="1">
    <source>
        <dbReference type="EMBL" id="KAK6734028.1"/>
    </source>
</evidence>
<evidence type="ECO:0000313" key="2">
    <source>
        <dbReference type="Proteomes" id="UP001303046"/>
    </source>
</evidence>
<dbReference type="Proteomes" id="UP001303046">
    <property type="component" value="Unassembled WGS sequence"/>
</dbReference>
<sequence>MLTLDRRRPAWTADWSITKANGSNVSFGSKEPFEIWREFPRYRQTFTHISNGSSECDIRTIRPRDRPVSGPC</sequence>
<comment type="caution">
    <text evidence="1">The sequence shown here is derived from an EMBL/GenBank/DDBJ whole genome shotgun (WGS) entry which is preliminary data.</text>
</comment>
<dbReference type="EMBL" id="JAVFWL010000002">
    <property type="protein sequence ID" value="KAK6734028.1"/>
    <property type="molecule type" value="Genomic_DNA"/>
</dbReference>
<reference evidence="1 2" key="1">
    <citation type="submission" date="2023-08" db="EMBL/GenBank/DDBJ databases">
        <title>A Necator americanus chromosomal reference genome.</title>
        <authorList>
            <person name="Ilik V."/>
            <person name="Petrzelkova K.J."/>
            <person name="Pardy F."/>
            <person name="Fuh T."/>
            <person name="Niatou-Singa F.S."/>
            <person name="Gouil Q."/>
            <person name="Baker L."/>
            <person name="Ritchie M.E."/>
            <person name="Jex A.R."/>
            <person name="Gazzola D."/>
            <person name="Li H."/>
            <person name="Toshio Fujiwara R."/>
            <person name="Zhan B."/>
            <person name="Aroian R.V."/>
            <person name="Pafco B."/>
            <person name="Schwarz E.M."/>
        </authorList>
    </citation>
    <scope>NUCLEOTIDE SEQUENCE [LARGE SCALE GENOMIC DNA]</scope>
    <source>
        <strain evidence="1 2">Aroian</strain>
        <tissue evidence="1">Whole animal</tissue>
    </source>
</reference>
<proteinExistence type="predicted"/>